<dbReference type="Pfam" id="PF13302">
    <property type="entry name" value="Acetyltransf_3"/>
    <property type="match status" value="1"/>
</dbReference>
<dbReference type="InterPro" id="IPR016181">
    <property type="entry name" value="Acyl_CoA_acyltransferase"/>
</dbReference>
<dbReference type="EMBL" id="BMFQ01000001">
    <property type="protein sequence ID" value="GGG33669.1"/>
    <property type="molecule type" value="Genomic_DNA"/>
</dbReference>
<dbReference type="GO" id="GO:0016747">
    <property type="term" value="F:acyltransferase activity, transferring groups other than amino-acyl groups"/>
    <property type="evidence" value="ECO:0007669"/>
    <property type="project" value="InterPro"/>
</dbReference>
<dbReference type="PROSITE" id="PS51186">
    <property type="entry name" value="GNAT"/>
    <property type="match status" value="1"/>
</dbReference>
<evidence type="ECO:0000313" key="2">
    <source>
        <dbReference type="EMBL" id="GGG33669.1"/>
    </source>
</evidence>
<organism evidence="2 3">
    <name type="scientific">Bizionia arctica</name>
    <dbReference type="NCBI Taxonomy" id="1495645"/>
    <lineage>
        <taxon>Bacteria</taxon>
        <taxon>Pseudomonadati</taxon>
        <taxon>Bacteroidota</taxon>
        <taxon>Flavobacteriia</taxon>
        <taxon>Flavobacteriales</taxon>
        <taxon>Flavobacteriaceae</taxon>
        <taxon>Bizionia</taxon>
    </lineage>
</organism>
<keyword evidence="3" id="KW-1185">Reference proteome</keyword>
<dbReference type="Gene3D" id="3.40.630.30">
    <property type="match status" value="1"/>
</dbReference>
<evidence type="ECO:0000313" key="3">
    <source>
        <dbReference type="Proteomes" id="UP000625976"/>
    </source>
</evidence>
<dbReference type="SUPFAM" id="SSF55729">
    <property type="entry name" value="Acyl-CoA N-acyltransferases (Nat)"/>
    <property type="match status" value="1"/>
</dbReference>
<reference evidence="2" key="2">
    <citation type="submission" date="2020-09" db="EMBL/GenBank/DDBJ databases">
        <authorList>
            <person name="Sun Q."/>
            <person name="Zhou Y."/>
        </authorList>
    </citation>
    <scope>NUCLEOTIDE SEQUENCE</scope>
    <source>
        <strain evidence="2">CGMCC 1.12751</strain>
    </source>
</reference>
<reference evidence="2" key="1">
    <citation type="journal article" date="2014" name="Int. J. Syst. Evol. Microbiol.">
        <title>Complete genome sequence of Corynebacterium casei LMG S-19264T (=DSM 44701T), isolated from a smear-ripened cheese.</title>
        <authorList>
            <consortium name="US DOE Joint Genome Institute (JGI-PGF)"/>
            <person name="Walter F."/>
            <person name="Albersmeier A."/>
            <person name="Kalinowski J."/>
            <person name="Ruckert C."/>
        </authorList>
    </citation>
    <scope>NUCLEOTIDE SEQUENCE</scope>
    <source>
        <strain evidence="2">CGMCC 1.12751</strain>
    </source>
</reference>
<dbReference type="RefSeq" id="WP_188460938.1">
    <property type="nucleotide sequence ID" value="NZ_BMFQ01000001.1"/>
</dbReference>
<evidence type="ECO:0000259" key="1">
    <source>
        <dbReference type="PROSITE" id="PS51186"/>
    </source>
</evidence>
<name>A0A917LJU0_9FLAO</name>
<gene>
    <name evidence="2" type="ORF">GCM10010976_01740</name>
</gene>
<dbReference type="AlphaFoldDB" id="A0A917LJU0"/>
<dbReference type="InterPro" id="IPR000182">
    <property type="entry name" value="GNAT_dom"/>
</dbReference>
<dbReference type="PANTHER" id="PTHR43792">
    <property type="entry name" value="GNAT FAMILY, PUTATIVE (AFU_ORTHOLOGUE AFUA_3G00765)-RELATED-RELATED"/>
    <property type="match status" value="1"/>
</dbReference>
<proteinExistence type="predicted"/>
<accession>A0A917LJU0</accession>
<dbReference type="Proteomes" id="UP000625976">
    <property type="component" value="Unassembled WGS sequence"/>
</dbReference>
<sequence>MIFKNIKELQTQRLTLSLISEEDANIIYDLRSNAEVQKYIDREPFKKHEQAETQLKKVLGLLDNQESVTWIIKLSSESKKVGSICLWNFSKDRKIAEVGYDLLPDFHNKGIMSEALEVVLDVGFQKLQLKTVEAFTSKYNKGSISLLEKHNFEYQKDRFDEGFPNNNIYTLSF</sequence>
<protein>
    <submittedName>
        <fullName evidence="2">GNAT family N-acetyltransferase</fullName>
    </submittedName>
</protein>
<comment type="caution">
    <text evidence="2">The sequence shown here is derived from an EMBL/GenBank/DDBJ whole genome shotgun (WGS) entry which is preliminary data.</text>
</comment>
<dbReference type="InterPro" id="IPR051531">
    <property type="entry name" value="N-acetyltransferase"/>
</dbReference>
<dbReference type="PANTHER" id="PTHR43792:SF1">
    <property type="entry name" value="N-ACETYLTRANSFERASE DOMAIN-CONTAINING PROTEIN"/>
    <property type="match status" value="1"/>
</dbReference>
<feature type="domain" description="N-acetyltransferase" evidence="1">
    <location>
        <begin position="14"/>
        <end position="173"/>
    </location>
</feature>